<gene>
    <name evidence="1" type="ORF">PEL8287_00296</name>
</gene>
<protein>
    <submittedName>
        <fullName evidence="1">Uncharacterized protein</fullName>
    </submittedName>
</protein>
<dbReference type="Proteomes" id="UP000193827">
    <property type="component" value="Unassembled WGS sequence"/>
</dbReference>
<accession>A0A1Y5R8Y9</accession>
<proteinExistence type="predicted"/>
<evidence type="ECO:0000313" key="2">
    <source>
        <dbReference type="Proteomes" id="UP000193827"/>
    </source>
</evidence>
<sequence>MGLYHCGENRIEILPPDATGALRKPNSAFAEFPTEQFFDSIVTHELSHAAFDKIPCATGICPATAEYVAYTMQIRSLIHAGHSDLGVGMNLDKTIENDEINAVFLMMAPDIFIQKAWTHLSQQEDACSYVGQIMSGKIRFDFEAP</sequence>
<dbReference type="EMBL" id="FWFL01000001">
    <property type="protein sequence ID" value="SLN11924.1"/>
    <property type="molecule type" value="Genomic_DNA"/>
</dbReference>
<organism evidence="1 2">
    <name type="scientific">Roseovarius litorisediminis</name>
    <dbReference type="NCBI Taxonomy" id="1312363"/>
    <lineage>
        <taxon>Bacteria</taxon>
        <taxon>Pseudomonadati</taxon>
        <taxon>Pseudomonadota</taxon>
        <taxon>Alphaproteobacteria</taxon>
        <taxon>Rhodobacterales</taxon>
        <taxon>Roseobacteraceae</taxon>
        <taxon>Roseovarius</taxon>
    </lineage>
</organism>
<name>A0A1Y5R8Y9_9RHOB</name>
<evidence type="ECO:0000313" key="1">
    <source>
        <dbReference type="EMBL" id="SLN11924.1"/>
    </source>
</evidence>
<keyword evidence="2" id="KW-1185">Reference proteome</keyword>
<dbReference type="AlphaFoldDB" id="A0A1Y5R8Y9"/>
<reference evidence="1 2" key="1">
    <citation type="submission" date="2017-03" db="EMBL/GenBank/DDBJ databases">
        <authorList>
            <person name="Afonso C.L."/>
            <person name="Miller P.J."/>
            <person name="Scott M.A."/>
            <person name="Spackman E."/>
            <person name="Goraichik I."/>
            <person name="Dimitrov K.M."/>
            <person name="Suarez D.L."/>
            <person name="Swayne D.E."/>
        </authorList>
    </citation>
    <scope>NUCLEOTIDE SEQUENCE [LARGE SCALE GENOMIC DNA]</scope>
    <source>
        <strain evidence="1 2">CECT 8287</strain>
    </source>
</reference>